<keyword evidence="2" id="KW-0805">Transcription regulation</keyword>
<evidence type="ECO:0000259" key="5">
    <source>
        <dbReference type="Pfam" id="PF04542"/>
    </source>
</evidence>
<dbReference type="EMBL" id="JBHRYQ010000001">
    <property type="protein sequence ID" value="MFC3811458.1"/>
    <property type="molecule type" value="Genomic_DNA"/>
</dbReference>
<evidence type="ECO:0000256" key="3">
    <source>
        <dbReference type="ARBA" id="ARBA00023082"/>
    </source>
</evidence>
<dbReference type="CDD" id="cd06171">
    <property type="entry name" value="Sigma70_r4"/>
    <property type="match status" value="1"/>
</dbReference>
<keyword evidence="4" id="KW-0804">Transcription</keyword>
<dbReference type="InterPro" id="IPR013324">
    <property type="entry name" value="RNA_pol_sigma_r3/r4-like"/>
</dbReference>
<evidence type="ECO:0000313" key="8">
    <source>
        <dbReference type="Proteomes" id="UP001595616"/>
    </source>
</evidence>
<evidence type="ECO:0000256" key="2">
    <source>
        <dbReference type="ARBA" id="ARBA00023015"/>
    </source>
</evidence>
<dbReference type="InterPro" id="IPR007627">
    <property type="entry name" value="RNA_pol_sigma70_r2"/>
</dbReference>
<dbReference type="PANTHER" id="PTHR43133">
    <property type="entry name" value="RNA POLYMERASE ECF-TYPE SIGMA FACTO"/>
    <property type="match status" value="1"/>
</dbReference>
<comment type="similarity">
    <text evidence="1">Belongs to the sigma-70 factor family. ECF subfamily.</text>
</comment>
<dbReference type="PANTHER" id="PTHR43133:SF62">
    <property type="entry name" value="RNA POLYMERASE SIGMA FACTOR SIGZ"/>
    <property type="match status" value="1"/>
</dbReference>
<dbReference type="InterPro" id="IPR013325">
    <property type="entry name" value="RNA_pol_sigma_r2"/>
</dbReference>
<dbReference type="SUPFAM" id="SSF88946">
    <property type="entry name" value="Sigma2 domain of RNA polymerase sigma factors"/>
    <property type="match status" value="1"/>
</dbReference>
<dbReference type="InterPro" id="IPR036388">
    <property type="entry name" value="WH-like_DNA-bd_sf"/>
</dbReference>
<dbReference type="NCBIfam" id="TIGR02937">
    <property type="entry name" value="sigma70-ECF"/>
    <property type="match status" value="1"/>
</dbReference>
<evidence type="ECO:0000259" key="6">
    <source>
        <dbReference type="Pfam" id="PF08281"/>
    </source>
</evidence>
<comment type="caution">
    <text evidence="7">The sequence shown here is derived from an EMBL/GenBank/DDBJ whole genome shotgun (WGS) entry which is preliminary data.</text>
</comment>
<feature type="domain" description="RNA polymerase sigma factor 70 region 4 type 2" evidence="6">
    <location>
        <begin position="123"/>
        <end position="174"/>
    </location>
</feature>
<dbReference type="SUPFAM" id="SSF88659">
    <property type="entry name" value="Sigma3 and sigma4 domains of RNA polymerase sigma factors"/>
    <property type="match status" value="1"/>
</dbReference>
<proteinExistence type="inferred from homology"/>
<evidence type="ECO:0000256" key="1">
    <source>
        <dbReference type="ARBA" id="ARBA00010641"/>
    </source>
</evidence>
<dbReference type="Gene3D" id="1.10.1740.10">
    <property type="match status" value="1"/>
</dbReference>
<keyword evidence="3" id="KW-0731">Sigma factor</keyword>
<name>A0ABV7YVV9_9BACT</name>
<dbReference type="Pfam" id="PF04542">
    <property type="entry name" value="Sigma70_r2"/>
    <property type="match status" value="1"/>
</dbReference>
<dbReference type="InterPro" id="IPR014284">
    <property type="entry name" value="RNA_pol_sigma-70_dom"/>
</dbReference>
<dbReference type="Proteomes" id="UP001595616">
    <property type="component" value="Unassembled WGS sequence"/>
</dbReference>
<protein>
    <submittedName>
        <fullName evidence="7">RNA polymerase sigma factor</fullName>
    </submittedName>
</protein>
<evidence type="ECO:0000256" key="4">
    <source>
        <dbReference type="ARBA" id="ARBA00023163"/>
    </source>
</evidence>
<reference evidence="8" key="1">
    <citation type="journal article" date="2019" name="Int. J. Syst. Evol. Microbiol.">
        <title>The Global Catalogue of Microorganisms (GCM) 10K type strain sequencing project: providing services to taxonomists for standard genome sequencing and annotation.</title>
        <authorList>
            <consortium name="The Broad Institute Genomics Platform"/>
            <consortium name="The Broad Institute Genome Sequencing Center for Infectious Disease"/>
            <person name="Wu L."/>
            <person name="Ma J."/>
        </authorList>
    </citation>
    <scope>NUCLEOTIDE SEQUENCE [LARGE SCALE GENOMIC DNA]</scope>
    <source>
        <strain evidence="8">CECT 7956</strain>
    </source>
</reference>
<dbReference type="Gene3D" id="1.10.10.10">
    <property type="entry name" value="Winged helix-like DNA-binding domain superfamily/Winged helix DNA-binding domain"/>
    <property type="match status" value="1"/>
</dbReference>
<feature type="domain" description="RNA polymerase sigma-70 region 2" evidence="5">
    <location>
        <begin position="28"/>
        <end position="95"/>
    </location>
</feature>
<sequence>MTTLKTKYSEEELVTSLKKNSKQAFEYLYDNYSASIFGVICKVLKNEEKAEDVMQDVFLKIWKKIGDYDPSKGRLFTWMVNIARNASIDQLRKEKNVWFDDIDQAVGQVDKISNFQPQTNLIDLRGLLEKLKPERKVLVDLVYLQGYTQEEAAEILKIPLGTAKSRIRTALQDLKTFFNI</sequence>
<accession>A0ABV7YVV9</accession>
<dbReference type="InterPro" id="IPR039425">
    <property type="entry name" value="RNA_pol_sigma-70-like"/>
</dbReference>
<evidence type="ECO:0000313" key="7">
    <source>
        <dbReference type="EMBL" id="MFC3811458.1"/>
    </source>
</evidence>
<dbReference type="InterPro" id="IPR013249">
    <property type="entry name" value="RNA_pol_sigma70_r4_t2"/>
</dbReference>
<dbReference type="RefSeq" id="WP_379838297.1">
    <property type="nucleotide sequence ID" value="NZ_JBHRYQ010000001.1"/>
</dbReference>
<dbReference type="Pfam" id="PF08281">
    <property type="entry name" value="Sigma70_r4_2"/>
    <property type="match status" value="1"/>
</dbReference>
<keyword evidence="8" id="KW-1185">Reference proteome</keyword>
<organism evidence="7 8">
    <name type="scientific">Lacihabitans lacunae</name>
    <dbReference type="NCBI Taxonomy" id="1028214"/>
    <lineage>
        <taxon>Bacteria</taxon>
        <taxon>Pseudomonadati</taxon>
        <taxon>Bacteroidota</taxon>
        <taxon>Cytophagia</taxon>
        <taxon>Cytophagales</taxon>
        <taxon>Leadbetterellaceae</taxon>
        <taxon>Lacihabitans</taxon>
    </lineage>
</organism>
<gene>
    <name evidence="7" type="ORF">ACFOOI_12405</name>
</gene>